<comment type="caution">
    <text evidence="10">The sequence shown here is derived from an EMBL/GenBank/DDBJ whole genome shotgun (WGS) entry which is preliminary data.</text>
</comment>
<organism evidence="10 11">
    <name type="scientific">Mucilaginibacter yixingensis</name>
    <dbReference type="NCBI Taxonomy" id="1295612"/>
    <lineage>
        <taxon>Bacteria</taxon>
        <taxon>Pseudomonadati</taxon>
        <taxon>Bacteroidota</taxon>
        <taxon>Sphingobacteriia</taxon>
        <taxon>Sphingobacteriales</taxon>
        <taxon>Sphingobacteriaceae</taxon>
        <taxon>Mucilaginibacter</taxon>
    </lineage>
</organism>
<feature type="chain" id="PRO_5015773624" description="Photosynthetic reaction center cytochrome c subunit" evidence="9">
    <location>
        <begin position="20"/>
        <end position="129"/>
    </location>
</feature>
<keyword evidence="8" id="KW-0408">Iron</keyword>
<accession>A0A2T5JEJ2</accession>
<proteinExistence type="predicted"/>
<dbReference type="GO" id="GO:0009055">
    <property type="term" value="F:electron transfer activity"/>
    <property type="evidence" value="ECO:0007669"/>
    <property type="project" value="InterPro"/>
</dbReference>
<dbReference type="GO" id="GO:0030077">
    <property type="term" value="C:plasma membrane light-harvesting complex"/>
    <property type="evidence" value="ECO:0007669"/>
    <property type="project" value="InterPro"/>
</dbReference>
<dbReference type="Gene3D" id="1.10.468.10">
    <property type="entry name" value="Photosynthetic Reaction Center, subunit C, domain 2"/>
    <property type="match status" value="1"/>
</dbReference>
<dbReference type="GO" id="GO:0020037">
    <property type="term" value="F:heme binding"/>
    <property type="evidence" value="ECO:0007669"/>
    <property type="project" value="InterPro"/>
</dbReference>
<sequence length="129" mass="14164">MNKKLTIVLLLSVCCGGLAAMSFKAPDVRYKNLKVLPKNISSKELNSLMADDFQDALGVTCSFCHAQNADGHGLDYASDAKPEKEITRQMMRMTLGLNKKYLKVRHPMLTGSALVVSCNTCHKGQAFPE</sequence>
<keyword evidence="9" id="KW-0732">Signal</keyword>
<dbReference type="SUPFAM" id="SSF48695">
    <property type="entry name" value="Multiheme cytochromes"/>
    <property type="match status" value="1"/>
</dbReference>
<evidence type="ECO:0000256" key="4">
    <source>
        <dbReference type="ARBA" id="ARBA00022531"/>
    </source>
</evidence>
<keyword evidence="11" id="KW-1185">Reference proteome</keyword>
<evidence type="ECO:0000313" key="10">
    <source>
        <dbReference type="EMBL" id="PTR00851.1"/>
    </source>
</evidence>
<evidence type="ECO:0000256" key="5">
    <source>
        <dbReference type="ARBA" id="ARBA00022617"/>
    </source>
</evidence>
<gene>
    <name evidence="10" type="ORF">C8P68_10179</name>
</gene>
<evidence type="ECO:0000256" key="8">
    <source>
        <dbReference type="ARBA" id="ARBA00023004"/>
    </source>
</evidence>
<dbReference type="Pfam" id="PF02276">
    <property type="entry name" value="CytoC_RC"/>
    <property type="match status" value="1"/>
</dbReference>
<dbReference type="InterPro" id="IPR023119">
    <property type="entry name" value="Multihaem_cyt_PRC_cyt_su-like"/>
</dbReference>
<feature type="signal peptide" evidence="9">
    <location>
        <begin position="1"/>
        <end position="19"/>
    </location>
</feature>
<evidence type="ECO:0000256" key="7">
    <source>
        <dbReference type="ARBA" id="ARBA00022982"/>
    </source>
</evidence>
<dbReference type="GO" id="GO:0019684">
    <property type="term" value="P:photosynthesis, light reaction"/>
    <property type="evidence" value="ECO:0007669"/>
    <property type="project" value="InterPro"/>
</dbReference>
<name>A0A2T5JEJ2_9SPHI</name>
<evidence type="ECO:0000256" key="1">
    <source>
        <dbReference type="ARBA" id="ARBA00003196"/>
    </source>
</evidence>
<dbReference type="NCBIfam" id="NF033196">
    <property type="entry name" value="c_type_nonphoto"/>
    <property type="match status" value="1"/>
</dbReference>
<dbReference type="InterPro" id="IPR003158">
    <property type="entry name" value="Photosyn_RC_cyt_c-su"/>
</dbReference>
<evidence type="ECO:0000313" key="11">
    <source>
        <dbReference type="Proteomes" id="UP000244168"/>
    </source>
</evidence>
<dbReference type="EMBL" id="QAOQ01000001">
    <property type="protein sequence ID" value="PTR00851.1"/>
    <property type="molecule type" value="Genomic_DNA"/>
</dbReference>
<keyword evidence="3" id="KW-0813">Transport</keyword>
<reference evidence="10 11" key="1">
    <citation type="submission" date="2018-04" db="EMBL/GenBank/DDBJ databases">
        <title>Genomic Encyclopedia of Archaeal and Bacterial Type Strains, Phase II (KMG-II): from individual species to whole genera.</title>
        <authorList>
            <person name="Goeker M."/>
        </authorList>
    </citation>
    <scope>NUCLEOTIDE SEQUENCE [LARGE SCALE GENOMIC DNA]</scope>
    <source>
        <strain evidence="10 11">DSM 26809</strain>
    </source>
</reference>
<dbReference type="InterPro" id="IPR036280">
    <property type="entry name" value="Multihaem_cyt_sf"/>
</dbReference>
<keyword evidence="5" id="KW-0349">Heme</keyword>
<evidence type="ECO:0000256" key="9">
    <source>
        <dbReference type="SAM" id="SignalP"/>
    </source>
</evidence>
<evidence type="ECO:0000256" key="3">
    <source>
        <dbReference type="ARBA" id="ARBA00022448"/>
    </source>
</evidence>
<dbReference type="AlphaFoldDB" id="A0A2T5JEJ2"/>
<keyword evidence="4" id="KW-0602">Photosynthesis</keyword>
<comment type="function">
    <text evidence="1">The reaction center of purple bacteria contains a tightly bound cytochrome molecule which re-reduces the photo oxidized primary electron donor.</text>
</comment>
<keyword evidence="6" id="KW-0479">Metal-binding</keyword>
<evidence type="ECO:0000256" key="2">
    <source>
        <dbReference type="ARBA" id="ARBA00015978"/>
    </source>
</evidence>
<dbReference type="GO" id="GO:0005506">
    <property type="term" value="F:iron ion binding"/>
    <property type="evidence" value="ECO:0007669"/>
    <property type="project" value="InterPro"/>
</dbReference>
<dbReference type="RefSeq" id="WP_107826294.1">
    <property type="nucleotide sequence ID" value="NZ_CP160205.1"/>
</dbReference>
<keyword evidence="7" id="KW-0249">Electron transport</keyword>
<dbReference type="OrthoDB" id="951235at2"/>
<evidence type="ECO:0000256" key="6">
    <source>
        <dbReference type="ARBA" id="ARBA00022723"/>
    </source>
</evidence>
<protein>
    <recommendedName>
        <fullName evidence="2">Photosynthetic reaction center cytochrome c subunit</fullName>
    </recommendedName>
</protein>
<dbReference type="Proteomes" id="UP000244168">
    <property type="component" value="Unassembled WGS sequence"/>
</dbReference>